<accession>A0ABY3T328</accession>
<protein>
    <submittedName>
        <fullName evidence="1">Cro/CI family transcriptional regulator</fullName>
    </submittedName>
</protein>
<sequence length="87" mass="9307">MEAQQVIEKLGGTIAAARILGVKPPSVSEWKKNNSIPALRIFQLRVLRPDLFSPSTTSGTPALVQAPAVDDQRSLVADGRAAEEVRA</sequence>
<dbReference type="SUPFAM" id="SSF47413">
    <property type="entry name" value="lambda repressor-like DNA-binding domains"/>
    <property type="match status" value="1"/>
</dbReference>
<dbReference type="InterPro" id="IPR010982">
    <property type="entry name" value="Lambda_DNA-bd_dom_sf"/>
</dbReference>
<keyword evidence="2" id="KW-1185">Reference proteome</keyword>
<evidence type="ECO:0000313" key="2">
    <source>
        <dbReference type="Proteomes" id="UP001054801"/>
    </source>
</evidence>
<gene>
    <name evidence="1" type="ORF">L2Y54_09515</name>
</gene>
<dbReference type="Pfam" id="PF14549">
    <property type="entry name" value="P22_Cro"/>
    <property type="match status" value="1"/>
</dbReference>
<organism evidence="1 2">
    <name type="scientific">Thiothrix winogradskyi</name>
    <dbReference type="NCBI Taxonomy" id="96472"/>
    <lineage>
        <taxon>Bacteria</taxon>
        <taxon>Pseudomonadati</taxon>
        <taxon>Pseudomonadota</taxon>
        <taxon>Gammaproteobacteria</taxon>
        <taxon>Thiotrichales</taxon>
        <taxon>Thiotrichaceae</taxon>
        <taxon>Thiothrix</taxon>
    </lineage>
</organism>
<dbReference type="EMBL" id="CP091244">
    <property type="protein sequence ID" value="UJS26256.1"/>
    <property type="molecule type" value="Genomic_DNA"/>
</dbReference>
<dbReference type="RefSeq" id="WP_236501623.1">
    <property type="nucleotide sequence ID" value="NZ_CP091244.1"/>
</dbReference>
<name>A0ABY3T328_9GAMM</name>
<dbReference type="Proteomes" id="UP001054801">
    <property type="component" value="Chromosome"/>
</dbReference>
<dbReference type="Gene3D" id="1.10.260.40">
    <property type="entry name" value="lambda repressor-like DNA-binding domains"/>
    <property type="match status" value="1"/>
</dbReference>
<reference evidence="1" key="1">
    <citation type="journal article" date="2022" name="Microorganisms">
        <title>Two New Species of Filamentous Sulfur Bacteria of the Genus Thiothrix, Thiothrix winogradskyi sp. nov. and 'Candidatus Thiothrix sulfatifontis' sp. nov.</title>
        <authorList>
            <person name="Ravin N.V."/>
            <person name="Rossetti S."/>
            <person name="Beletsky A.V."/>
            <person name="Kadnikov V.V."/>
            <person name="Rudenko T.S."/>
            <person name="Smolyakov D.D."/>
            <person name="Moskvitina M.I."/>
            <person name="Gureeva M.V."/>
            <person name="Mardanov A.V."/>
            <person name="Grabovich M.Y."/>
        </authorList>
    </citation>
    <scope>NUCLEOTIDE SEQUENCE</scope>
    <source>
        <strain evidence="1">CT3</strain>
    </source>
</reference>
<proteinExistence type="predicted"/>
<evidence type="ECO:0000313" key="1">
    <source>
        <dbReference type="EMBL" id="UJS26256.1"/>
    </source>
</evidence>